<organism evidence="5 6">
    <name type="scientific">Pseudaminobacter soli</name>
    <name type="common">ex Zhang et al. 2022</name>
    <dbReference type="NCBI Taxonomy" id="2831468"/>
    <lineage>
        <taxon>Bacteria</taxon>
        <taxon>Pseudomonadati</taxon>
        <taxon>Pseudomonadota</taxon>
        <taxon>Alphaproteobacteria</taxon>
        <taxon>Hyphomicrobiales</taxon>
        <taxon>Phyllobacteriaceae</taxon>
        <taxon>Pseudaminobacter</taxon>
    </lineage>
</organism>
<feature type="transmembrane region" description="Helical" evidence="4">
    <location>
        <begin position="246"/>
        <end position="268"/>
    </location>
</feature>
<feature type="transmembrane region" description="Helical" evidence="4">
    <location>
        <begin position="311"/>
        <end position="328"/>
    </location>
</feature>
<keyword evidence="1 4" id="KW-0812">Transmembrane</keyword>
<feature type="transmembrane region" description="Helical" evidence="4">
    <location>
        <begin position="101"/>
        <end position="120"/>
    </location>
</feature>
<dbReference type="InterPro" id="IPR050327">
    <property type="entry name" value="Proton-linked_MCT"/>
</dbReference>
<dbReference type="InterPro" id="IPR036259">
    <property type="entry name" value="MFS_trans_sf"/>
</dbReference>
<reference evidence="5" key="1">
    <citation type="submission" date="2021-04" db="EMBL/GenBank/DDBJ databases">
        <title>Pseudaminobacter soli sp. nov., isolated from paddy soil contaminated by heavy metals.</title>
        <authorList>
            <person name="Zhang K."/>
        </authorList>
    </citation>
    <scope>NUCLEOTIDE SEQUENCE</scope>
    <source>
        <strain evidence="5">19-2017</strain>
    </source>
</reference>
<keyword evidence="3 4" id="KW-0472">Membrane</keyword>
<feature type="transmembrane region" description="Helical" evidence="4">
    <location>
        <begin position="280"/>
        <end position="299"/>
    </location>
</feature>
<feature type="transmembrane region" description="Helical" evidence="4">
    <location>
        <begin position="126"/>
        <end position="150"/>
    </location>
</feature>
<feature type="transmembrane region" description="Helical" evidence="4">
    <location>
        <begin position="31"/>
        <end position="52"/>
    </location>
</feature>
<proteinExistence type="predicted"/>
<feature type="transmembrane region" description="Helical" evidence="4">
    <location>
        <begin position="190"/>
        <end position="211"/>
    </location>
</feature>
<feature type="transmembrane region" description="Helical" evidence="4">
    <location>
        <begin position="399"/>
        <end position="421"/>
    </location>
</feature>
<sequence>MRLLGPCRRACGREVQLLSERRVRAASAPDAPGWFISALGAAQICSWGTLFYGFPLIAEAMRTDLGWSKPTLYGAASIGMLLAGLAAYPVGTAIDRGHGRVLMPGASVLAGVLLVAWSQVEELAAFYLVLAVLGCMQAATLYEPAFAVIARRVGPLNARKGITALTLWGGFASTVFIPIIQFLIETQGWRGALMAMGAVNVIVCGGLYFLAIDPSRDAPMRSAEPGAPSPALGRAAVAAAMRRPAYWGLMLAWVSYAFAFSSLTYHFFPLLLERGLDSSGAVAVLAVIGPAQVAGRILVRAFASEAPVRSVGSGIVIVFPLAVVGFSLAPPEVLVIAAVAAFYGAANGMITIVRGMAVPEMVTRDGYGAVNGSLVAPMNVMTALAPLGAALLWQASGGYGAVLAAIFAGSLTLCAGFWFAAARSKG</sequence>
<dbReference type="PANTHER" id="PTHR11360">
    <property type="entry name" value="MONOCARBOXYLATE TRANSPORTER"/>
    <property type="match status" value="1"/>
</dbReference>
<dbReference type="InterPro" id="IPR011701">
    <property type="entry name" value="MFS"/>
</dbReference>
<keyword evidence="2 4" id="KW-1133">Transmembrane helix</keyword>
<evidence type="ECO:0000256" key="4">
    <source>
        <dbReference type="SAM" id="Phobius"/>
    </source>
</evidence>
<feature type="transmembrane region" description="Helical" evidence="4">
    <location>
        <begin position="334"/>
        <end position="353"/>
    </location>
</feature>
<dbReference type="SUPFAM" id="SSF103473">
    <property type="entry name" value="MFS general substrate transporter"/>
    <property type="match status" value="1"/>
</dbReference>
<dbReference type="EMBL" id="JAGWCR010000017">
    <property type="protein sequence ID" value="MBS3651921.1"/>
    <property type="molecule type" value="Genomic_DNA"/>
</dbReference>
<comment type="caution">
    <text evidence="5">The sequence shown here is derived from an EMBL/GenBank/DDBJ whole genome shotgun (WGS) entry which is preliminary data.</text>
</comment>
<feature type="transmembrane region" description="Helical" evidence="4">
    <location>
        <begin position="72"/>
        <end position="94"/>
    </location>
</feature>
<feature type="transmembrane region" description="Helical" evidence="4">
    <location>
        <begin position="374"/>
        <end position="393"/>
    </location>
</feature>
<evidence type="ECO:0000256" key="1">
    <source>
        <dbReference type="ARBA" id="ARBA00022692"/>
    </source>
</evidence>
<name>A0A942IBT3_9HYPH</name>
<dbReference type="Gene3D" id="1.20.1250.20">
    <property type="entry name" value="MFS general substrate transporter like domains"/>
    <property type="match status" value="1"/>
</dbReference>
<evidence type="ECO:0000256" key="2">
    <source>
        <dbReference type="ARBA" id="ARBA00022989"/>
    </source>
</evidence>
<dbReference type="AlphaFoldDB" id="A0A942IBT3"/>
<dbReference type="GO" id="GO:0022857">
    <property type="term" value="F:transmembrane transporter activity"/>
    <property type="evidence" value="ECO:0007669"/>
    <property type="project" value="InterPro"/>
</dbReference>
<protein>
    <submittedName>
        <fullName evidence="5">MFS transporter</fullName>
    </submittedName>
</protein>
<evidence type="ECO:0000256" key="3">
    <source>
        <dbReference type="ARBA" id="ARBA00023136"/>
    </source>
</evidence>
<feature type="transmembrane region" description="Helical" evidence="4">
    <location>
        <begin position="162"/>
        <end position="184"/>
    </location>
</feature>
<dbReference type="Proteomes" id="UP000680348">
    <property type="component" value="Unassembled WGS sequence"/>
</dbReference>
<dbReference type="Pfam" id="PF07690">
    <property type="entry name" value="MFS_1"/>
    <property type="match status" value="1"/>
</dbReference>
<evidence type="ECO:0000313" key="6">
    <source>
        <dbReference type="Proteomes" id="UP000680348"/>
    </source>
</evidence>
<gene>
    <name evidence="5" type="ORF">KEU06_25265</name>
</gene>
<keyword evidence="6" id="KW-1185">Reference proteome</keyword>
<evidence type="ECO:0000313" key="5">
    <source>
        <dbReference type="EMBL" id="MBS3651921.1"/>
    </source>
</evidence>
<accession>A0A942IBT3</accession>